<gene>
    <name evidence="1" type="ORF">ADN00_12285</name>
</gene>
<name>A0A0P6X941_9CHLR</name>
<dbReference type="EMBL" id="LGCL01000026">
    <property type="protein sequence ID" value="KPL76112.1"/>
    <property type="molecule type" value="Genomic_DNA"/>
</dbReference>
<organism evidence="1 2">
    <name type="scientific">Ornatilinea apprima</name>
    <dbReference type="NCBI Taxonomy" id="1134406"/>
    <lineage>
        <taxon>Bacteria</taxon>
        <taxon>Bacillati</taxon>
        <taxon>Chloroflexota</taxon>
        <taxon>Anaerolineae</taxon>
        <taxon>Anaerolineales</taxon>
        <taxon>Anaerolineaceae</taxon>
        <taxon>Ornatilinea</taxon>
    </lineage>
</organism>
<dbReference type="AlphaFoldDB" id="A0A0P6X941"/>
<accession>A0A0P6X941</accession>
<evidence type="ECO:0000313" key="1">
    <source>
        <dbReference type="EMBL" id="KPL76112.1"/>
    </source>
</evidence>
<dbReference type="Proteomes" id="UP000050417">
    <property type="component" value="Unassembled WGS sequence"/>
</dbReference>
<protein>
    <submittedName>
        <fullName evidence="1">Uncharacterized protein</fullName>
    </submittedName>
</protein>
<sequence>MPKSQEQEVRKVYIYSRVAELEKFAVKDGAIMAYSGHVNQQADAYIRENFYHWFVMIPGEDITKGFHTEDEFNRYIETIGIQDPDWQTPDDAFDTFLKTGCLDWFPDCK</sequence>
<reference evidence="1 2" key="1">
    <citation type="submission" date="2015-07" db="EMBL/GenBank/DDBJ databases">
        <title>Genome sequence of Ornatilinea apprima DSM 23815.</title>
        <authorList>
            <person name="Hemp J."/>
            <person name="Ward L.M."/>
            <person name="Pace L.A."/>
            <person name="Fischer W.W."/>
        </authorList>
    </citation>
    <scope>NUCLEOTIDE SEQUENCE [LARGE SCALE GENOMIC DNA]</scope>
    <source>
        <strain evidence="1 2">P3M-1</strain>
    </source>
</reference>
<proteinExistence type="predicted"/>
<keyword evidence="2" id="KW-1185">Reference proteome</keyword>
<evidence type="ECO:0000313" key="2">
    <source>
        <dbReference type="Proteomes" id="UP000050417"/>
    </source>
</evidence>
<comment type="caution">
    <text evidence="1">The sequence shown here is derived from an EMBL/GenBank/DDBJ whole genome shotgun (WGS) entry which is preliminary data.</text>
</comment>